<accession>A0A6L8VA79</accession>
<dbReference type="AlphaFoldDB" id="A0A6L8VA79"/>
<dbReference type="Proteomes" id="UP000481087">
    <property type="component" value="Unassembled WGS sequence"/>
</dbReference>
<reference evidence="2 3" key="1">
    <citation type="submission" date="2019-12" db="EMBL/GenBank/DDBJ databases">
        <title>Paenibacillus sp. nov. sp. isolated from soil.</title>
        <authorList>
            <person name="Kim J."/>
            <person name="Jeong S.E."/>
            <person name="Jung H.S."/>
            <person name="Jeon C.O."/>
        </authorList>
    </citation>
    <scope>NUCLEOTIDE SEQUENCE [LARGE SCALE GENOMIC DNA]</scope>
    <source>
        <strain evidence="2 3">5J-6</strain>
    </source>
</reference>
<organism evidence="2 3">
    <name type="scientific">Paenibacillus silvestris</name>
    <dbReference type="NCBI Taxonomy" id="2606219"/>
    <lineage>
        <taxon>Bacteria</taxon>
        <taxon>Bacillati</taxon>
        <taxon>Bacillota</taxon>
        <taxon>Bacilli</taxon>
        <taxon>Bacillales</taxon>
        <taxon>Paenibacillaceae</taxon>
        <taxon>Paenibacillus</taxon>
    </lineage>
</organism>
<proteinExistence type="predicted"/>
<sequence>MEKEQLIAENERLKVENEKLKQEIAKLRGVKRTTAGSMDSMSTKLKEALRE</sequence>
<dbReference type="RefSeq" id="WP_161411825.1">
    <property type="nucleotide sequence ID" value="NZ_WTUZ01000040.1"/>
</dbReference>
<evidence type="ECO:0000313" key="3">
    <source>
        <dbReference type="Proteomes" id="UP000481087"/>
    </source>
</evidence>
<evidence type="ECO:0000313" key="2">
    <source>
        <dbReference type="EMBL" id="MZQ87195.1"/>
    </source>
</evidence>
<gene>
    <name evidence="2" type="ORF">GQF01_34280</name>
</gene>
<keyword evidence="1" id="KW-0175">Coiled coil</keyword>
<dbReference type="EMBL" id="WTUZ01000040">
    <property type="protein sequence ID" value="MZQ87195.1"/>
    <property type="molecule type" value="Genomic_DNA"/>
</dbReference>
<keyword evidence="3" id="KW-1185">Reference proteome</keyword>
<protein>
    <submittedName>
        <fullName evidence="2">Uncharacterized protein</fullName>
    </submittedName>
</protein>
<feature type="coiled-coil region" evidence="1">
    <location>
        <begin position="3"/>
        <end position="30"/>
    </location>
</feature>
<name>A0A6L8VA79_9BACL</name>
<evidence type="ECO:0000256" key="1">
    <source>
        <dbReference type="SAM" id="Coils"/>
    </source>
</evidence>
<comment type="caution">
    <text evidence="2">The sequence shown here is derived from an EMBL/GenBank/DDBJ whole genome shotgun (WGS) entry which is preliminary data.</text>
</comment>